<name>A0ABV0D2J4_9SPHN</name>
<accession>A0ABV0D2J4</accession>
<comment type="caution">
    <text evidence="2">The sequence shown here is derived from an EMBL/GenBank/DDBJ whole genome shotgun (WGS) entry which is preliminary data.</text>
</comment>
<feature type="compositionally biased region" description="Polar residues" evidence="1">
    <location>
        <begin position="38"/>
        <end position="49"/>
    </location>
</feature>
<evidence type="ECO:0000256" key="1">
    <source>
        <dbReference type="SAM" id="MobiDB-lite"/>
    </source>
</evidence>
<sequence>MALIRLAALAAAGAIGYRYFNKLRGREHAAFAAGQGDDSNFAQVRSSGPSAMADKPKRKWTEVDEESDQSFPASDPPANY</sequence>
<protein>
    <submittedName>
        <fullName evidence="2">Uncharacterized protein</fullName>
    </submittedName>
</protein>
<evidence type="ECO:0000313" key="2">
    <source>
        <dbReference type="EMBL" id="MEN7538130.1"/>
    </source>
</evidence>
<proteinExistence type="predicted"/>
<gene>
    <name evidence="2" type="ORF">ABDJ38_13180</name>
</gene>
<organism evidence="2 3">
    <name type="scientific">Aurantiacibacter flavus</name>
    <dbReference type="NCBI Taxonomy" id="3145232"/>
    <lineage>
        <taxon>Bacteria</taxon>
        <taxon>Pseudomonadati</taxon>
        <taxon>Pseudomonadota</taxon>
        <taxon>Alphaproteobacteria</taxon>
        <taxon>Sphingomonadales</taxon>
        <taxon>Erythrobacteraceae</taxon>
        <taxon>Aurantiacibacter</taxon>
    </lineage>
</organism>
<dbReference type="Proteomes" id="UP001484535">
    <property type="component" value="Unassembled WGS sequence"/>
</dbReference>
<evidence type="ECO:0000313" key="3">
    <source>
        <dbReference type="Proteomes" id="UP001484535"/>
    </source>
</evidence>
<feature type="region of interest" description="Disordered" evidence="1">
    <location>
        <begin position="38"/>
        <end position="80"/>
    </location>
</feature>
<dbReference type="RefSeq" id="WP_346785583.1">
    <property type="nucleotide sequence ID" value="NZ_JBDLBR010000004.1"/>
</dbReference>
<keyword evidence="3" id="KW-1185">Reference proteome</keyword>
<dbReference type="EMBL" id="JBDLBR010000004">
    <property type="protein sequence ID" value="MEN7538130.1"/>
    <property type="molecule type" value="Genomic_DNA"/>
</dbReference>
<reference evidence="2 3" key="1">
    <citation type="submission" date="2024-05" db="EMBL/GenBank/DDBJ databases">
        <authorList>
            <person name="Park S."/>
        </authorList>
    </citation>
    <scope>NUCLEOTIDE SEQUENCE [LARGE SCALE GENOMIC DNA]</scope>
    <source>
        <strain evidence="2 3">DGU5</strain>
    </source>
</reference>